<dbReference type="InterPro" id="IPR037523">
    <property type="entry name" value="VOC_core"/>
</dbReference>
<feature type="compositionally biased region" description="Polar residues" evidence="2">
    <location>
        <begin position="98"/>
        <end position="112"/>
    </location>
</feature>
<evidence type="ECO:0000313" key="4">
    <source>
        <dbReference type="EMBL" id="CCO15253.1"/>
    </source>
</evidence>
<dbReference type="Pfam" id="PF00903">
    <property type="entry name" value="Glyoxalase"/>
    <property type="match status" value="1"/>
</dbReference>
<dbReference type="Gene3D" id="3.10.180.10">
    <property type="entry name" value="2,3-Dihydroxybiphenyl 1,2-Dioxygenase, domain 1"/>
    <property type="match status" value="1"/>
</dbReference>
<dbReference type="OrthoDB" id="5371818at2759"/>
<dbReference type="InterPro" id="IPR004360">
    <property type="entry name" value="Glyas_Fos-R_dOase_dom"/>
</dbReference>
<dbReference type="Proteomes" id="UP000198341">
    <property type="component" value="Chromosome 2"/>
</dbReference>
<protein>
    <recommendedName>
        <fullName evidence="3">VOC domain-containing protein</fullName>
    </recommendedName>
</protein>
<feature type="region of interest" description="Disordered" evidence="2">
    <location>
        <begin position="79"/>
        <end position="112"/>
    </location>
</feature>
<dbReference type="GO" id="GO:0004462">
    <property type="term" value="F:lactoylglutathione lyase activity"/>
    <property type="evidence" value="ECO:0007669"/>
    <property type="project" value="InterPro"/>
</dbReference>
<dbReference type="InterPro" id="IPR029068">
    <property type="entry name" value="Glyas_Bleomycin-R_OHBP_Dase"/>
</dbReference>
<accession>K8F122</accession>
<dbReference type="PANTHER" id="PTHR21366:SF22">
    <property type="entry name" value="VOC DOMAIN-CONTAINING PROTEIN"/>
    <property type="match status" value="1"/>
</dbReference>
<keyword evidence="5" id="KW-1185">Reference proteome</keyword>
<dbReference type="AlphaFoldDB" id="K8F122"/>
<evidence type="ECO:0000256" key="2">
    <source>
        <dbReference type="SAM" id="MobiDB-lite"/>
    </source>
</evidence>
<dbReference type="InterPro" id="IPR050383">
    <property type="entry name" value="GlyoxalaseI/FosfomycinResist"/>
</dbReference>
<dbReference type="PROSITE" id="PS51819">
    <property type="entry name" value="VOC"/>
    <property type="match status" value="1"/>
</dbReference>
<dbReference type="eggNOG" id="ENOG502RKPE">
    <property type="taxonomic scope" value="Eukaryota"/>
</dbReference>
<dbReference type="GO" id="GO:0046872">
    <property type="term" value="F:metal ion binding"/>
    <property type="evidence" value="ECO:0007669"/>
    <property type="project" value="UniProtKB-KW"/>
</dbReference>
<dbReference type="RefSeq" id="XP_007515013.1">
    <property type="nucleotide sequence ID" value="XM_007514951.1"/>
</dbReference>
<dbReference type="KEGG" id="bpg:Bathy02g06000"/>
<sequence>MFIHQSHLKSVHDIYTVSKKKVVCEMMTAFGSIVIATTTTTTTSKPFYPLQHHGRRGGGGGSSSTNSSRKFIHLVSVRKEQQQQQQQRRRHRERALETRSSSDNQNTVTNTKGKMLKWSDIDEKTKELPDASVAKKMQITGVHHVAIIVKDMQRTMDFYQGILGLAINPARPKDKLPYDGAWLWIGDEMIHIMELPNPDPDDIESRPTHGGRDRHFCIGCMDIQPLMDALDANKIEYTKSKSGRPAIFFRDPDSNTLEVVEGLEWRV</sequence>
<feature type="domain" description="VOC" evidence="3">
    <location>
        <begin position="141"/>
        <end position="262"/>
    </location>
</feature>
<dbReference type="PROSITE" id="PS00934">
    <property type="entry name" value="GLYOXALASE_I_1"/>
    <property type="match status" value="1"/>
</dbReference>
<dbReference type="InterPro" id="IPR018146">
    <property type="entry name" value="Glyoxalase_1_CS"/>
</dbReference>
<feature type="region of interest" description="Disordered" evidence="2">
    <location>
        <begin position="44"/>
        <end position="67"/>
    </location>
</feature>
<reference evidence="4 5" key="1">
    <citation type="submission" date="2011-10" db="EMBL/GenBank/DDBJ databases">
        <authorList>
            <person name="Genoscope - CEA"/>
        </authorList>
    </citation>
    <scope>NUCLEOTIDE SEQUENCE [LARGE SCALE GENOMIC DNA]</scope>
    <source>
        <strain evidence="4 5">RCC 1105</strain>
    </source>
</reference>
<dbReference type="EMBL" id="FO082277">
    <property type="protein sequence ID" value="CCO15253.1"/>
    <property type="molecule type" value="Genomic_DNA"/>
</dbReference>
<proteinExistence type="predicted"/>
<dbReference type="CDD" id="cd07245">
    <property type="entry name" value="VOC_like"/>
    <property type="match status" value="1"/>
</dbReference>
<gene>
    <name evidence="4" type="ORF">Bathy02g06000</name>
</gene>
<dbReference type="SUPFAM" id="SSF54593">
    <property type="entry name" value="Glyoxalase/Bleomycin resistance protein/Dihydroxybiphenyl dioxygenase"/>
    <property type="match status" value="1"/>
</dbReference>
<dbReference type="PANTHER" id="PTHR21366">
    <property type="entry name" value="GLYOXALASE FAMILY PROTEIN"/>
    <property type="match status" value="1"/>
</dbReference>
<evidence type="ECO:0000259" key="3">
    <source>
        <dbReference type="PROSITE" id="PS51819"/>
    </source>
</evidence>
<name>K8F122_9CHLO</name>
<evidence type="ECO:0000256" key="1">
    <source>
        <dbReference type="ARBA" id="ARBA00022723"/>
    </source>
</evidence>
<evidence type="ECO:0000313" key="5">
    <source>
        <dbReference type="Proteomes" id="UP000198341"/>
    </source>
</evidence>
<keyword evidence="1" id="KW-0479">Metal-binding</keyword>
<dbReference type="GeneID" id="19017715"/>
<organism evidence="4 5">
    <name type="scientific">Bathycoccus prasinos</name>
    <dbReference type="NCBI Taxonomy" id="41875"/>
    <lineage>
        <taxon>Eukaryota</taxon>
        <taxon>Viridiplantae</taxon>
        <taxon>Chlorophyta</taxon>
        <taxon>Mamiellophyceae</taxon>
        <taxon>Mamiellales</taxon>
        <taxon>Bathycoccaceae</taxon>
        <taxon>Bathycoccus</taxon>
    </lineage>
</organism>